<reference evidence="1" key="1">
    <citation type="submission" date="2020-11" db="EMBL/GenBank/DDBJ databases">
        <authorList>
            <person name="Koelle M."/>
            <person name="Horta M.A.C."/>
            <person name="Nowrousian M."/>
            <person name="Ohm R.A."/>
            <person name="Benz P."/>
            <person name="Pilgard A."/>
        </authorList>
    </citation>
    <scope>NUCLEOTIDE SEQUENCE</scope>
    <source>
        <strain evidence="1">FPRL280</strain>
    </source>
</reference>
<reference evidence="1" key="2">
    <citation type="journal article" name="Front. Microbiol.">
        <title>Degradative Capacity of Two Strains of Rhodonia placenta: From Phenotype to Genotype.</title>
        <authorList>
            <person name="Kolle M."/>
            <person name="Horta M.A.C."/>
            <person name="Nowrousian M."/>
            <person name="Ohm R.A."/>
            <person name="Benz J.P."/>
            <person name="Pilgard A."/>
        </authorList>
    </citation>
    <scope>NUCLEOTIDE SEQUENCE</scope>
    <source>
        <strain evidence="1">FPRL280</strain>
    </source>
</reference>
<evidence type="ECO:0000313" key="2">
    <source>
        <dbReference type="Proteomes" id="UP000639403"/>
    </source>
</evidence>
<proteinExistence type="predicted"/>
<comment type="caution">
    <text evidence="1">The sequence shown here is derived from an EMBL/GenBank/DDBJ whole genome shotgun (WGS) entry which is preliminary data.</text>
</comment>
<dbReference type="AlphaFoldDB" id="A0A8H7U4D1"/>
<dbReference type="EMBL" id="JADOXO010000039">
    <property type="protein sequence ID" value="KAF9817721.1"/>
    <property type="molecule type" value="Genomic_DNA"/>
</dbReference>
<dbReference type="SUPFAM" id="SSF53474">
    <property type="entry name" value="alpha/beta-Hydrolases"/>
    <property type="match status" value="1"/>
</dbReference>
<evidence type="ECO:0000313" key="1">
    <source>
        <dbReference type="EMBL" id="KAF9817721.1"/>
    </source>
</evidence>
<name>A0A8H7U4D1_9APHY</name>
<dbReference type="InterPro" id="IPR029058">
    <property type="entry name" value="AB_hydrolase_fold"/>
</dbReference>
<dbReference type="Gene3D" id="3.40.50.1820">
    <property type="entry name" value="alpha/beta hydrolase"/>
    <property type="match status" value="1"/>
</dbReference>
<protein>
    <submittedName>
        <fullName evidence="1">Uncharacterized protein</fullName>
    </submittedName>
</protein>
<gene>
    <name evidence="1" type="ORF">IEO21_03270</name>
</gene>
<dbReference type="Proteomes" id="UP000639403">
    <property type="component" value="Unassembled WGS sequence"/>
</dbReference>
<organism evidence="1 2">
    <name type="scientific">Rhodonia placenta</name>
    <dbReference type="NCBI Taxonomy" id="104341"/>
    <lineage>
        <taxon>Eukaryota</taxon>
        <taxon>Fungi</taxon>
        <taxon>Dikarya</taxon>
        <taxon>Basidiomycota</taxon>
        <taxon>Agaricomycotina</taxon>
        <taxon>Agaricomycetes</taxon>
        <taxon>Polyporales</taxon>
        <taxon>Adustoporiaceae</taxon>
        <taxon>Rhodonia</taxon>
    </lineage>
</organism>
<sequence>MGLFRYQNVFRSITLSISYLGATSIRHSSTAYILRTSPPNSPREVPTPLVFVSASSWDSGSQHGMRKFASMFAEKGFTCLELDLAPPAKPAKSSQALMEHFEGEMSSHIRLTSIPFAPVIIARGSGALIAQTYISSHPASGLLLISPPASNASLSSHPFDHSSIHSSAMLLPTPLSEFDFEPKFPCAILCGEGDAAGLAENRLWKDAAVDKLVVPDSRALDSQEGFVRIEQWLDEIGV</sequence>
<accession>A0A8H7U4D1</accession>